<dbReference type="SUPFAM" id="SSF100950">
    <property type="entry name" value="NagB/RpiA/CoA transferase-like"/>
    <property type="match status" value="1"/>
</dbReference>
<dbReference type="PATRIC" id="fig|1855411.3.peg.2007"/>
<comment type="similarity">
    <text evidence="1">Belongs to the ribose 5-phosphate isomerase family.</text>
</comment>
<dbReference type="NCBIfam" id="TIGR00021">
    <property type="entry name" value="rpiA"/>
    <property type="match status" value="1"/>
</dbReference>
<proteinExistence type="inferred from homology"/>
<accession>A0A1D8S731</accession>
<organism evidence="4 5">
    <name type="scientific">Halodesulfurarchaeum formicicum</name>
    <dbReference type="NCBI Taxonomy" id="1873524"/>
    <lineage>
        <taxon>Archaea</taxon>
        <taxon>Methanobacteriati</taxon>
        <taxon>Methanobacteriota</taxon>
        <taxon>Stenosarchaea group</taxon>
        <taxon>Halobacteria</taxon>
        <taxon>Halobacteriales</taxon>
        <taxon>Halobacteriaceae</taxon>
        <taxon>Halodesulfurarchaeum</taxon>
    </lineage>
</organism>
<dbReference type="AlphaFoldDB" id="A0A1D8S731"/>
<dbReference type="STRING" id="1873524.HSR6_2079"/>
<evidence type="ECO:0000313" key="5">
    <source>
        <dbReference type="Proteomes" id="UP000185608"/>
    </source>
</evidence>
<dbReference type="Gene3D" id="3.30.70.260">
    <property type="match status" value="1"/>
</dbReference>
<dbReference type="EMBL" id="CP016070">
    <property type="protein sequence ID" value="AOW81164.1"/>
    <property type="molecule type" value="Genomic_DNA"/>
</dbReference>
<dbReference type="SUPFAM" id="SSF75445">
    <property type="entry name" value="D-ribose-5-phosphate isomerase (RpiA), lid domain"/>
    <property type="match status" value="1"/>
</dbReference>
<dbReference type="GO" id="GO:0004751">
    <property type="term" value="F:ribose-5-phosphate isomerase activity"/>
    <property type="evidence" value="ECO:0007669"/>
    <property type="project" value="UniProtKB-UniRule"/>
</dbReference>
<dbReference type="GO" id="GO:0006014">
    <property type="term" value="P:D-ribose metabolic process"/>
    <property type="evidence" value="ECO:0007669"/>
    <property type="project" value="TreeGrafter"/>
</dbReference>
<reference evidence="4 5" key="1">
    <citation type="submission" date="2016-06" db="EMBL/GenBank/DDBJ databases">
        <title>Discovery of anaerobic lithoheterotrophic haloarchaeon capable of sulfur respiration by hydrogen and formate.</title>
        <authorList>
            <person name="Sorokin D.Y."/>
            <person name="Kublanov I.V."/>
            <person name="Roman P."/>
            <person name="Sinninghe Damste J.S."/>
            <person name="Golyshin P.N."/>
            <person name="Rojo D."/>
            <person name="Ciordia S."/>
            <person name="Mena Md.C."/>
            <person name="Ferrer M."/>
            <person name="Smedile F."/>
            <person name="Messina E."/>
            <person name="La Cono V."/>
            <person name="Yakimov M.M."/>
        </authorList>
    </citation>
    <scope>NUCLEOTIDE SEQUENCE [LARGE SCALE GENOMIC DNA]</scope>
    <source>
        <strain evidence="4 5">HTSR1</strain>
    </source>
</reference>
<dbReference type="EC" id="5.3.1.6" evidence="3"/>
<dbReference type="NCBIfam" id="NF001924">
    <property type="entry name" value="PRK00702.1"/>
    <property type="match status" value="1"/>
</dbReference>
<dbReference type="KEGG" id="halh:HTSR_2003"/>
<sequence length="203" mass="20550">MVGLGTGSTAAYTIEALGEAVEQGLDIQGIPTSYQSRALALDAGIPLTALDAVDGVDIAIDGADQVVAGQLIKGGGAAHAQEKIVDAAADRFVVVVDDGKLADQLTHPVPVEVVPEARPTAMAAIRDLGGEPTLRDAGRKDGPVITQHGNVVLDVDFGRIADPAALGTSLASVPGVLEHGLFVDLADEIVVGGPDGVRVLEAK</sequence>
<dbReference type="PANTHER" id="PTHR11934">
    <property type="entry name" value="RIBOSE-5-PHOSPHATE ISOMERASE"/>
    <property type="match status" value="1"/>
</dbReference>
<dbReference type="Pfam" id="PF06026">
    <property type="entry name" value="Rib_5-P_isom_A"/>
    <property type="match status" value="1"/>
</dbReference>
<evidence type="ECO:0000256" key="1">
    <source>
        <dbReference type="ARBA" id="ARBA00008088"/>
    </source>
</evidence>
<dbReference type="Gene3D" id="3.40.50.1360">
    <property type="match status" value="1"/>
</dbReference>
<dbReference type="Proteomes" id="UP000185608">
    <property type="component" value="Chromosome"/>
</dbReference>
<dbReference type="PANTHER" id="PTHR11934:SF0">
    <property type="entry name" value="RIBOSE-5-PHOSPHATE ISOMERASE"/>
    <property type="match status" value="1"/>
</dbReference>
<protein>
    <recommendedName>
        <fullName evidence="3">Ribose 5-phosphate isomerase A</fullName>
        <ecNumber evidence="3">5.3.1.6</ecNumber>
    </recommendedName>
</protein>
<dbReference type="FunFam" id="3.30.70.260:FF:000018">
    <property type="entry name" value="Ribose-5-phosphate isomerase A"/>
    <property type="match status" value="1"/>
</dbReference>
<dbReference type="GO" id="GO:0009052">
    <property type="term" value="P:pentose-phosphate shunt, non-oxidative branch"/>
    <property type="evidence" value="ECO:0007669"/>
    <property type="project" value="InterPro"/>
</dbReference>
<dbReference type="InterPro" id="IPR004788">
    <property type="entry name" value="Ribose5P_isomerase_type_A"/>
</dbReference>
<keyword evidence="2 4" id="KW-0413">Isomerase</keyword>
<dbReference type="InterPro" id="IPR037171">
    <property type="entry name" value="NagB/RpiA_transferase-like"/>
</dbReference>
<dbReference type="CDD" id="cd01398">
    <property type="entry name" value="RPI_A"/>
    <property type="match status" value="1"/>
</dbReference>
<dbReference type="GO" id="GO:0005829">
    <property type="term" value="C:cytosol"/>
    <property type="evidence" value="ECO:0007669"/>
    <property type="project" value="TreeGrafter"/>
</dbReference>
<name>A0A1D8S731_9EURY</name>
<gene>
    <name evidence="4" type="primary">rpiA</name>
    <name evidence="4" type="ORF">HTSR_2003</name>
</gene>
<evidence type="ECO:0000256" key="3">
    <source>
        <dbReference type="NCBIfam" id="TIGR00021"/>
    </source>
</evidence>
<evidence type="ECO:0000313" key="4">
    <source>
        <dbReference type="EMBL" id="AOW81164.1"/>
    </source>
</evidence>
<evidence type="ECO:0000256" key="2">
    <source>
        <dbReference type="ARBA" id="ARBA00023235"/>
    </source>
</evidence>